<evidence type="ECO:0000313" key="1">
    <source>
        <dbReference type="EMBL" id="MFD1480759.1"/>
    </source>
</evidence>
<name>A0ABW4DSQ2_9RHOB</name>
<dbReference type="RefSeq" id="WP_379106298.1">
    <property type="nucleotide sequence ID" value="NZ_JBHTOQ010000006.1"/>
</dbReference>
<proteinExistence type="predicted"/>
<sequence length="63" mass="7249">QFRLPRLQHGHLRLHRRVILSVFDPGEHVGDLRSICANSFRAASWSLLRRPAAALKARRYSST</sequence>
<reference evidence="2" key="1">
    <citation type="journal article" date="2019" name="Int. J. Syst. Evol. Microbiol.">
        <title>The Global Catalogue of Microorganisms (GCM) 10K type strain sequencing project: providing services to taxonomists for standard genome sequencing and annotation.</title>
        <authorList>
            <consortium name="The Broad Institute Genomics Platform"/>
            <consortium name="The Broad Institute Genome Sequencing Center for Infectious Disease"/>
            <person name="Wu L."/>
            <person name="Ma J."/>
        </authorList>
    </citation>
    <scope>NUCLEOTIDE SEQUENCE [LARGE SCALE GENOMIC DNA]</scope>
    <source>
        <strain evidence="2">CCM 8875</strain>
    </source>
</reference>
<evidence type="ECO:0000313" key="2">
    <source>
        <dbReference type="Proteomes" id="UP001597302"/>
    </source>
</evidence>
<keyword evidence="2" id="KW-1185">Reference proteome</keyword>
<gene>
    <name evidence="1" type="ORF">ACFQ5P_05575</name>
</gene>
<feature type="non-terminal residue" evidence="1">
    <location>
        <position position="1"/>
    </location>
</feature>
<accession>A0ABW4DSQ2</accession>
<comment type="caution">
    <text evidence="1">The sequence shown here is derived from an EMBL/GenBank/DDBJ whole genome shotgun (WGS) entry which is preliminary data.</text>
</comment>
<dbReference type="Proteomes" id="UP001597302">
    <property type="component" value="Unassembled WGS sequence"/>
</dbReference>
<organism evidence="1 2">
    <name type="scientific">Paracoccus nototheniae</name>
    <dbReference type="NCBI Taxonomy" id="2489002"/>
    <lineage>
        <taxon>Bacteria</taxon>
        <taxon>Pseudomonadati</taxon>
        <taxon>Pseudomonadota</taxon>
        <taxon>Alphaproteobacteria</taxon>
        <taxon>Rhodobacterales</taxon>
        <taxon>Paracoccaceae</taxon>
        <taxon>Paracoccus</taxon>
    </lineage>
</organism>
<protein>
    <submittedName>
        <fullName evidence="1">Uncharacterized protein</fullName>
    </submittedName>
</protein>
<dbReference type="EMBL" id="JBHTOQ010000006">
    <property type="protein sequence ID" value="MFD1480759.1"/>
    <property type="molecule type" value="Genomic_DNA"/>
</dbReference>